<dbReference type="RefSeq" id="WP_145249645.1">
    <property type="nucleotide sequence ID" value="NZ_CP036278.1"/>
</dbReference>
<name>A0A518ATP8_9BACT</name>
<dbReference type="OrthoDB" id="290982at2"/>
<organism evidence="2 3">
    <name type="scientific">Aeoliella mucimassa</name>
    <dbReference type="NCBI Taxonomy" id="2527972"/>
    <lineage>
        <taxon>Bacteria</taxon>
        <taxon>Pseudomonadati</taxon>
        <taxon>Planctomycetota</taxon>
        <taxon>Planctomycetia</taxon>
        <taxon>Pirellulales</taxon>
        <taxon>Lacipirellulaceae</taxon>
        <taxon>Aeoliella</taxon>
    </lineage>
</organism>
<dbReference type="EMBL" id="CP036278">
    <property type="protein sequence ID" value="QDU58092.1"/>
    <property type="molecule type" value="Genomic_DNA"/>
</dbReference>
<keyword evidence="1" id="KW-0732">Signal</keyword>
<keyword evidence="3" id="KW-1185">Reference proteome</keyword>
<dbReference type="Proteomes" id="UP000315750">
    <property type="component" value="Chromosome"/>
</dbReference>
<proteinExistence type="predicted"/>
<protein>
    <submittedName>
        <fullName evidence="2">Uncharacterized protein</fullName>
    </submittedName>
</protein>
<evidence type="ECO:0000313" key="2">
    <source>
        <dbReference type="EMBL" id="QDU58092.1"/>
    </source>
</evidence>
<reference evidence="2 3" key="1">
    <citation type="submission" date="2019-02" db="EMBL/GenBank/DDBJ databases">
        <title>Deep-cultivation of Planctomycetes and their phenomic and genomic characterization uncovers novel biology.</title>
        <authorList>
            <person name="Wiegand S."/>
            <person name="Jogler M."/>
            <person name="Boedeker C."/>
            <person name="Pinto D."/>
            <person name="Vollmers J."/>
            <person name="Rivas-Marin E."/>
            <person name="Kohn T."/>
            <person name="Peeters S.H."/>
            <person name="Heuer A."/>
            <person name="Rast P."/>
            <person name="Oberbeckmann S."/>
            <person name="Bunk B."/>
            <person name="Jeske O."/>
            <person name="Meyerdierks A."/>
            <person name="Storesund J.E."/>
            <person name="Kallscheuer N."/>
            <person name="Luecker S."/>
            <person name="Lage O.M."/>
            <person name="Pohl T."/>
            <person name="Merkel B.J."/>
            <person name="Hornburger P."/>
            <person name="Mueller R.-W."/>
            <person name="Bruemmer F."/>
            <person name="Labrenz M."/>
            <person name="Spormann A.M."/>
            <person name="Op den Camp H."/>
            <person name="Overmann J."/>
            <person name="Amann R."/>
            <person name="Jetten M.S.M."/>
            <person name="Mascher T."/>
            <person name="Medema M.H."/>
            <person name="Devos D.P."/>
            <person name="Kaster A.-K."/>
            <person name="Ovreas L."/>
            <person name="Rohde M."/>
            <person name="Galperin M.Y."/>
            <person name="Jogler C."/>
        </authorList>
    </citation>
    <scope>NUCLEOTIDE SEQUENCE [LARGE SCALE GENOMIC DNA]</scope>
    <source>
        <strain evidence="2 3">Pan181</strain>
    </source>
</reference>
<sequence length="125" mass="13963" precursor="true">MYKFVLPAAAFVALAFTGITADSADAKGFHFSTGRVHVDVGNPHARHTYYGGYGGGFASPGYSQGCYYPNPGWNHGGGWGGAHSWHDNSHWDYHAPSLQWHGNHFDYMPGHYDYHQQGHWDHHHP</sequence>
<gene>
    <name evidence="2" type="ORF">Pan181_43180</name>
</gene>
<feature type="chain" id="PRO_5022120646" evidence="1">
    <location>
        <begin position="22"/>
        <end position="125"/>
    </location>
</feature>
<accession>A0A518ATP8</accession>
<feature type="signal peptide" evidence="1">
    <location>
        <begin position="1"/>
        <end position="21"/>
    </location>
</feature>
<evidence type="ECO:0000256" key="1">
    <source>
        <dbReference type="SAM" id="SignalP"/>
    </source>
</evidence>
<dbReference type="AlphaFoldDB" id="A0A518ATP8"/>
<dbReference type="KEGG" id="amuc:Pan181_43180"/>
<evidence type="ECO:0000313" key="3">
    <source>
        <dbReference type="Proteomes" id="UP000315750"/>
    </source>
</evidence>